<evidence type="ECO:0000313" key="1">
    <source>
        <dbReference type="EMBL" id="TLX79907.1"/>
    </source>
</evidence>
<dbReference type="EMBL" id="SWDV01000004">
    <property type="protein sequence ID" value="TLX79907.1"/>
    <property type="molecule type" value="Genomic_DNA"/>
</dbReference>
<dbReference type="SUPFAM" id="SSF48452">
    <property type="entry name" value="TPR-like"/>
    <property type="match status" value="1"/>
</dbReference>
<dbReference type="NCBIfam" id="NF038027">
    <property type="entry name" value="TssQ_fam"/>
    <property type="match status" value="1"/>
</dbReference>
<dbReference type="Gene3D" id="1.25.40.10">
    <property type="entry name" value="Tetratricopeptide repeat domain"/>
    <property type="match status" value="1"/>
</dbReference>
<dbReference type="PROSITE" id="PS51257">
    <property type="entry name" value="PROKAR_LIPOPROTEIN"/>
    <property type="match status" value="1"/>
</dbReference>
<protein>
    <recommendedName>
        <fullName evidence="3">Tetratricopeptide repeat protein</fullName>
    </recommendedName>
</protein>
<dbReference type="InterPro" id="IPR011990">
    <property type="entry name" value="TPR-like_helical_dom_sf"/>
</dbReference>
<dbReference type="RefSeq" id="WP_138520797.1">
    <property type="nucleotide sequence ID" value="NZ_JAOCBK010000001.1"/>
</dbReference>
<dbReference type="Proteomes" id="UP000306635">
    <property type="component" value="Unassembled WGS sequence"/>
</dbReference>
<evidence type="ECO:0000313" key="2">
    <source>
        <dbReference type="Proteomes" id="UP000306635"/>
    </source>
</evidence>
<dbReference type="OrthoDB" id="8590585at2"/>
<name>A0A5R9R9V0_9PSED</name>
<reference evidence="1 2" key="1">
    <citation type="submission" date="2019-04" db="EMBL/GenBank/DDBJ databases">
        <authorList>
            <person name="Li M."/>
        </authorList>
    </citation>
    <scope>NUCLEOTIDE SEQUENCE [LARGE SCALE GENOMIC DNA]</scope>
    <source>
        <strain evidence="1 2">LAM1902</strain>
    </source>
</reference>
<comment type="caution">
    <text evidence="1">The sequence shown here is derived from an EMBL/GenBank/DDBJ whole genome shotgun (WGS) entry which is preliminary data.</text>
</comment>
<sequence>MKILRPLSTPLMIACLVAASGCRSHHEEPQEDAFQAQAEKAFGEGIRLYEAGDYAAAEEQFLTPAIWVEDSPLQSQALKLLAFSYCVTGRPNQCRFAFESALQIDPHFHLDSTEVGHPLWGPVFDQAARR</sequence>
<gene>
    <name evidence="1" type="ORF">FAS41_06560</name>
</gene>
<accession>A0A5R9R9V0</accession>
<dbReference type="AlphaFoldDB" id="A0A5R9R9V0"/>
<organism evidence="1 2">
    <name type="scientific">Pseudomonas nicosulfuronedens</name>
    <dbReference type="NCBI Taxonomy" id="2571105"/>
    <lineage>
        <taxon>Bacteria</taxon>
        <taxon>Pseudomonadati</taxon>
        <taxon>Pseudomonadota</taxon>
        <taxon>Gammaproteobacteria</taxon>
        <taxon>Pseudomonadales</taxon>
        <taxon>Pseudomonadaceae</taxon>
        <taxon>Pseudomonas</taxon>
    </lineage>
</organism>
<proteinExistence type="predicted"/>
<keyword evidence="2" id="KW-1185">Reference proteome</keyword>
<dbReference type="InterPro" id="IPR047780">
    <property type="entry name" value="TssQ-like"/>
</dbReference>
<evidence type="ECO:0008006" key="3">
    <source>
        <dbReference type="Google" id="ProtNLM"/>
    </source>
</evidence>